<keyword evidence="3" id="KW-0378">Hydrolase</keyword>
<protein>
    <submittedName>
        <fullName evidence="3">Peptidoglycan-N-acetylglucosamine deacetylase</fullName>
        <ecNumber evidence="3">3.5.1.104</ecNumber>
    </submittedName>
</protein>
<evidence type="ECO:0000313" key="3">
    <source>
        <dbReference type="EMBL" id="KOA20210.1"/>
    </source>
</evidence>
<keyword evidence="4" id="KW-1185">Reference proteome</keyword>
<evidence type="ECO:0000259" key="2">
    <source>
        <dbReference type="PROSITE" id="PS51677"/>
    </source>
</evidence>
<keyword evidence="1" id="KW-0812">Transmembrane</keyword>
<dbReference type="InterPro" id="IPR014132">
    <property type="entry name" value="PdaB-like"/>
</dbReference>
<name>A0A0L6ZB75_9CLOT</name>
<dbReference type="GO" id="GO:0005975">
    <property type="term" value="P:carbohydrate metabolic process"/>
    <property type="evidence" value="ECO:0007669"/>
    <property type="project" value="InterPro"/>
</dbReference>
<evidence type="ECO:0000313" key="4">
    <source>
        <dbReference type="Proteomes" id="UP000037043"/>
    </source>
</evidence>
<dbReference type="GO" id="GO:0016020">
    <property type="term" value="C:membrane"/>
    <property type="evidence" value="ECO:0007669"/>
    <property type="project" value="TreeGrafter"/>
</dbReference>
<dbReference type="InterPro" id="IPR002509">
    <property type="entry name" value="NODB_dom"/>
</dbReference>
<comment type="caution">
    <text evidence="3">The sequence shown here is derived from an EMBL/GenBank/DDBJ whole genome shotgun (WGS) entry which is preliminary data.</text>
</comment>
<dbReference type="InterPro" id="IPR050248">
    <property type="entry name" value="Polysacc_deacetylase_ArnD"/>
</dbReference>
<sequence>MKIVFFTTISKKLITGICITAGMLIIISSFLLSKYVISVNLVEKNYSPIYSVETNEKKVAITFDSTWGNNNTIEILNILDKEGVKATFFLLGKWVDEFPEETKEIYKRGNEIGNHSDSHPSMSNISAERLTKEITLGDEKLRKLTGSNTKLFRFPSGEYNKDLVQVVERTRHIAIQWDVDSIDWKEQGADIEFNRVIKNVKPGSIILFHNGAKYTTETLPKIIENLKKEGYSFVTVSELIYKDNYSIDHRGVQKINN</sequence>
<dbReference type="STRING" id="36844.SAMN04488501_11165"/>
<dbReference type="PANTHER" id="PTHR10587:SF128">
    <property type="entry name" value="POLYSACCHARIDE DEACETYLASE PDAB-RELATED"/>
    <property type="match status" value="1"/>
</dbReference>
<dbReference type="PROSITE" id="PS51677">
    <property type="entry name" value="NODB"/>
    <property type="match status" value="1"/>
</dbReference>
<feature type="domain" description="NodB homology" evidence="2">
    <location>
        <begin position="57"/>
        <end position="234"/>
    </location>
</feature>
<dbReference type="PANTHER" id="PTHR10587">
    <property type="entry name" value="GLYCOSYL TRANSFERASE-RELATED"/>
    <property type="match status" value="1"/>
</dbReference>
<accession>A0A0L6ZB75</accession>
<dbReference type="PATRIC" id="fig|1121318.3.peg.1420"/>
<dbReference type="SUPFAM" id="SSF88713">
    <property type="entry name" value="Glycoside hydrolase/deacetylase"/>
    <property type="match status" value="1"/>
</dbReference>
<gene>
    <name evidence="3" type="primary">pgdA_1</name>
    <name evidence="3" type="ORF">CLHOM_14090</name>
</gene>
<proteinExistence type="predicted"/>
<dbReference type="EC" id="3.5.1.104" evidence="3"/>
<dbReference type="EMBL" id="LHUR01000018">
    <property type="protein sequence ID" value="KOA20210.1"/>
    <property type="molecule type" value="Genomic_DNA"/>
</dbReference>
<evidence type="ECO:0000256" key="1">
    <source>
        <dbReference type="SAM" id="Phobius"/>
    </source>
</evidence>
<dbReference type="RefSeq" id="WP_074782902.1">
    <property type="nucleotide sequence ID" value="NZ_LHUR01000018.1"/>
</dbReference>
<reference evidence="4" key="1">
    <citation type="submission" date="2015-08" db="EMBL/GenBank/DDBJ databases">
        <title>Genome sequence of the strict anaerobe Clostridium homopropionicum LuHBu1 (DSM 5847T).</title>
        <authorList>
            <person name="Poehlein A."/>
            <person name="Beck M."/>
            <person name="Schiel-Bengelsdorf B."/>
            <person name="Bengelsdorf F.R."/>
            <person name="Daniel R."/>
            <person name="Duerre P."/>
        </authorList>
    </citation>
    <scope>NUCLEOTIDE SEQUENCE [LARGE SCALE GENOMIC DNA]</scope>
    <source>
        <strain evidence="4">DSM 5847</strain>
    </source>
</reference>
<dbReference type="GO" id="GO:0016810">
    <property type="term" value="F:hydrolase activity, acting on carbon-nitrogen (but not peptide) bonds"/>
    <property type="evidence" value="ECO:0007669"/>
    <property type="project" value="InterPro"/>
</dbReference>
<dbReference type="AlphaFoldDB" id="A0A0L6ZB75"/>
<dbReference type="Gene3D" id="3.20.20.370">
    <property type="entry name" value="Glycoside hydrolase/deacetylase"/>
    <property type="match status" value="1"/>
</dbReference>
<dbReference type="NCBIfam" id="TIGR02764">
    <property type="entry name" value="spore_ybaN_pdaB"/>
    <property type="match status" value="1"/>
</dbReference>
<dbReference type="CDD" id="cd10917">
    <property type="entry name" value="CE4_NodB_like_6s_7s"/>
    <property type="match status" value="1"/>
</dbReference>
<dbReference type="Pfam" id="PF01522">
    <property type="entry name" value="Polysacc_deac_1"/>
    <property type="match status" value="1"/>
</dbReference>
<feature type="transmembrane region" description="Helical" evidence="1">
    <location>
        <begin position="12"/>
        <end position="32"/>
    </location>
</feature>
<keyword evidence="1" id="KW-0472">Membrane</keyword>
<dbReference type="InterPro" id="IPR011330">
    <property type="entry name" value="Glyco_hydro/deAcase_b/a-brl"/>
</dbReference>
<dbReference type="Proteomes" id="UP000037043">
    <property type="component" value="Unassembled WGS sequence"/>
</dbReference>
<keyword evidence="1" id="KW-1133">Transmembrane helix</keyword>
<organism evidence="3 4">
    <name type="scientific">Clostridium homopropionicum DSM 5847</name>
    <dbReference type="NCBI Taxonomy" id="1121318"/>
    <lineage>
        <taxon>Bacteria</taxon>
        <taxon>Bacillati</taxon>
        <taxon>Bacillota</taxon>
        <taxon>Clostridia</taxon>
        <taxon>Eubacteriales</taxon>
        <taxon>Clostridiaceae</taxon>
        <taxon>Clostridium</taxon>
    </lineage>
</organism>